<accession>A0A1U8V6S6</accession>
<gene>
    <name evidence="13" type="primary">ATP6</name>
</gene>
<dbReference type="PRINTS" id="PR00123">
    <property type="entry name" value="ATPASEA"/>
</dbReference>
<geneLocation type="mitochondrion" evidence="13"/>
<dbReference type="PANTHER" id="PTHR11410">
    <property type="entry name" value="ATP SYNTHASE SUBUNIT A"/>
    <property type="match status" value="1"/>
</dbReference>
<dbReference type="InterPro" id="IPR000568">
    <property type="entry name" value="ATP_synth_F0_asu"/>
</dbReference>
<keyword evidence="10" id="KW-0066">ATP synthesis</keyword>
<organism evidence="13">
    <name type="scientific">Lamprotula gottschei</name>
    <dbReference type="NCBI Taxonomy" id="1470580"/>
    <lineage>
        <taxon>Eukaryota</taxon>
        <taxon>Metazoa</taxon>
        <taxon>Spiralia</taxon>
        <taxon>Lophotrochozoa</taxon>
        <taxon>Mollusca</taxon>
        <taxon>Bivalvia</taxon>
        <taxon>Autobranchia</taxon>
        <taxon>Heteroconchia</taxon>
        <taxon>Palaeoheterodonta</taxon>
        <taxon>Unionida</taxon>
        <taxon>Unionoidea</taxon>
        <taxon>Unionidae</taxon>
        <taxon>Gonideinae</taxon>
        <taxon>Lamprotula</taxon>
    </lineage>
</organism>
<evidence type="ECO:0000256" key="12">
    <source>
        <dbReference type="SAM" id="Phobius"/>
    </source>
</evidence>
<feature type="transmembrane region" description="Helical" evidence="12">
    <location>
        <begin position="131"/>
        <end position="152"/>
    </location>
</feature>
<dbReference type="InterPro" id="IPR045083">
    <property type="entry name" value="ATP_synth_F0_asu_bact/mt"/>
</dbReference>
<feature type="transmembrane region" description="Helical" evidence="12">
    <location>
        <begin position="72"/>
        <end position="94"/>
    </location>
</feature>
<keyword evidence="4" id="KW-0138">CF(0)</keyword>
<dbReference type="GO" id="GO:0005743">
    <property type="term" value="C:mitochondrial inner membrane"/>
    <property type="evidence" value="ECO:0007669"/>
    <property type="project" value="UniProtKB-SubCell"/>
</dbReference>
<evidence type="ECO:0000256" key="2">
    <source>
        <dbReference type="ARBA" id="ARBA00006810"/>
    </source>
</evidence>
<keyword evidence="7 12" id="KW-1133">Transmembrane helix</keyword>
<evidence type="ECO:0000313" key="13">
    <source>
        <dbReference type="EMBL" id="AIC07022.1"/>
    </source>
</evidence>
<comment type="similarity">
    <text evidence="2">Belongs to the ATPase A chain family.</text>
</comment>
<feature type="transmembrane region" description="Helical" evidence="12">
    <location>
        <begin position="106"/>
        <end position="125"/>
    </location>
</feature>
<keyword evidence="13" id="KW-0496">Mitochondrion</keyword>
<evidence type="ECO:0000256" key="4">
    <source>
        <dbReference type="ARBA" id="ARBA00022547"/>
    </source>
</evidence>
<evidence type="ECO:0000256" key="10">
    <source>
        <dbReference type="ARBA" id="ARBA00023310"/>
    </source>
</evidence>
<dbReference type="EMBL" id="KJ627225">
    <property type="protein sequence ID" value="AIC07022.1"/>
    <property type="molecule type" value="Genomic_DNA"/>
</dbReference>
<dbReference type="GO" id="GO:0045259">
    <property type="term" value="C:proton-transporting ATP synthase complex"/>
    <property type="evidence" value="ECO:0007669"/>
    <property type="project" value="UniProtKB-KW"/>
</dbReference>
<dbReference type="Pfam" id="PF00119">
    <property type="entry name" value="ATP-synt_A"/>
    <property type="match status" value="1"/>
</dbReference>
<evidence type="ECO:0000256" key="6">
    <source>
        <dbReference type="ARBA" id="ARBA00022781"/>
    </source>
</evidence>
<evidence type="ECO:0000256" key="8">
    <source>
        <dbReference type="ARBA" id="ARBA00023065"/>
    </source>
</evidence>
<evidence type="ECO:0000256" key="5">
    <source>
        <dbReference type="ARBA" id="ARBA00022692"/>
    </source>
</evidence>
<dbReference type="AlphaFoldDB" id="A0A1U8V6S6"/>
<evidence type="ECO:0000256" key="1">
    <source>
        <dbReference type="ARBA" id="ARBA00004141"/>
    </source>
</evidence>
<comment type="subcellular location">
    <subcellularLocation>
        <location evidence="1">Membrane</location>
        <topology evidence="1">Multi-pass membrane protein</topology>
    </subcellularLocation>
    <subcellularLocation>
        <location evidence="11">Mitochondrion inner membrane</location>
        <topology evidence="11">Multi-pass membrane protein</topology>
    </subcellularLocation>
</comment>
<evidence type="ECO:0000256" key="11">
    <source>
        <dbReference type="RuleBase" id="RU004450"/>
    </source>
</evidence>
<dbReference type="CDD" id="cd00310">
    <property type="entry name" value="ATP-synt_Fo_a_6"/>
    <property type="match status" value="1"/>
</dbReference>
<dbReference type="GO" id="GO:0046933">
    <property type="term" value="F:proton-transporting ATP synthase activity, rotational mechanism"/>
    <property type="evidence" value="ECO:0007669"/>
    <property type="project" value="TreeGrafter"/>
</dbReference>
<feature type="transmembrane region" description="Helical" evidence="12">
    <location>
        <begin position="164"/>
        <end position="189"/>
    </location>
</feature>
<dbReference type="SUPFAM" id="SSF81336">
    <property type="entry name" value="F1F0 ATP synthase subunit A"/>
    <property type="match status" value="1"/>
</dbReference>
<reference evidence="13" key="1">
    <citation type="submission" date="2014-03" db="EMBL/GenBank/DDBJ databases">
        <title>Complete M-type mitochondrial genome of Chinese fresh water mussels Lamprotula gottschei.</title>
        <authorList>
            <person name="Wang G.L."/>
            <person name="He F.S."/>
            <person name="Li J.L."/>
        </authorList>
    </citation>
    <scope>NUCLEOTIDE SEQUENCE</scope>
    <source>
        <tissue evidence="13">Gonad</tissue>
    </source>
</reference>
<keyword evidence="9 12" id="KW-0472">Membrane</keyword>
<protein>
    <recommendedName>
        <fullName evidence="11">ATP synthase subunit a</fullName>
    </recommendedName>
</protein>
<evidence type="ECO:0000256" key="3">
    <source>
        <dbReference type="ARBA" id="ARBA00022448"/>
    </source>
</evidence>
<proteinExistence type="inferred from homology"/>
<evidence type="ECO:0000256" key="9">
    <source>
        <dbReference type="ARBA" id="ARBA00023136"/>
    </source>
</evidence>
<keyword evidence="8" id="KW-0406">Ion transport</keyword>
<dbReference type="Gene3D" id="1.20.120.220">
    <property type="entry name" value="ATP synthase, F0 complex, subunit A"/>
    <property type="match status" value="1"/>
</dbReference>
<evidence type="ECO:0000256" key="7">
    <source>
        <dbReference type="ARBA" id="ARBA00022989"/>
    </source>
</evidence>
<keyword evidence="5 12" id="KW-0812">Transmembrane</keyword>
<feature type="transmembrane region" description="Helical" evidence="12">
    <location>
        <begin position="195"/>
        <end position="220"/>
    </location>
</feature>
<dbReference type="PANTHER" id="PTHR11410:SF0">
    <property type="entry name" value="ATP SYNTHASE SUBUNIT A"/>
    <property type="match status" value="1"/>
</dbReference>
<dbReference type="InterPro" id="IPR023011">
    <property type="entry name" value="ATP_synth_F0_asu_AS"/>
</dbReference>
<dbReference type="InterPro" id="IPR035908">
    <property type="entry name" value="F0_ATP_A_sf"/>
</dbReference>
<keyword evidence="3" id="KW-0813">Transport</keyword>
<dbReference type="NCBIfam" id="TIGR01131">
    <property type="entry name" value="ATP_synt_6_or_A"/>
    <property type="match status" value="1"/>
</dbReference>
<keyword evidence="6" id="KW-0375">Hydrogen ion transport</keyword>
<dbReference type="PROSITE" id="PS00449">
    <property type="entry name" value="ATPASE_A"/>
    <property type="match status" value="1"/>
</dbReference>
<name>A0A1U8V6S6_9BIVA</name>
<feature type="transmembrane region" description="Helical" evidence="12">
    <location>
        <begin position="20"/>
        <end position="37"/>
    </location>
</feature>
<feature type="transmembrane region" description="Helical" evidence="12">
    <location>
        <begin position="44"/>
        <end position="66"/>
    </location>
</feature>
<sequence length="229" mass="25007">MLVDIFSSLDYHTYVSQDVSSFVMSYFFFYMGVLGVCPNKGKTWVGFSPFSLISSSLDSMLIGVVLDSGGMRFGGLVLGCYSIFWVLLSCNFGGMVPAGFSISSQLSVGLGLSFVWWFWVIFSALCFNWKSFLAHLLPVGTPMLLCPLMVLIESTSILIRPITLAVRLVANITMGHLVLSLMGAGSIIGIGSLAFGAYVLFEFFVCGLQAYVFTLLVCLYSMDHSSDKL</sequence>